<dbReference type="SMART" id="SM00926">
    <property type="entry name" value="Molybdop_Fe4S4"/>
    <property type="match status" value="1"/>
</dbReference>
<dbReference type="SUPFAM" id="SSF53706">
    <property type="entry name" value="Formate dehydrogenase/DMSO reductase, domains 1-3"/>
    <property type="match status" value="1"/>
</dbReference>
<dbReference type="InterPro" id="IPR006963">
    <property type="entry name" value="Mopterin_OxRdtase_4Fe-4S_dom"/>
</dbReference>
<evidence type="ECO:0000256" key="4">
    <source>
        <dbReference type="ARBA" id="ARBA00022723"/>
    </source>
</evidence>
<evidence type="ECO:0000256" key="8">
    <source>
        <dbReference type="ARBA" id="ARBA00023014"/>
    </source>
</evidence>
<dbReference type="InterPro" id="IPR006656">
    <property type="entry name" value="Mopterin_OxRdtase"/>
</dbReference>
<protein>
    <submittedName>
        <fullName evidence="10">Molybdopterin oxidoreductase</fullName>
    </submittedName>
</protein>
<sequence length="807" mass="87854">MGVTRRNFVKFAIGGVAGLHLTPLPYKLMDDIAIWTQNWPWVPVPPEGEFLSVKSVCGLCPGGCGIQVRKVDERAVKIEGRTDYPVNPGGICPSGMGGLQLLYDRDLRHTGPMKRVGPRGSGDFMEITWDEAIKTVAERIASLRKNAKTEALVSVDGNSKGSTLSLMIERLTKAAGSPNYVRMPSLEDTYEMGNLLMMGNNGPMAYDLENSDYVLSFGSGLLEGWGGPGRIMNAWAVLREKASKGGATVVQIESRASNTASKSDKWIAARPGTDAALALGIAHVIIRDNLYDQQFVSNYTSGFEKFKTMVLGQYSPEKIVDITGVGKEAIKAMADGFARAKAPVAIYGKGKGTLNGSLFEFMSVQALNALKGNINKPGGIIISDPLPLATLPAISPDGVAERGILTPRFDQAGTNKYPFAVSLINNLIDVINHSDKSPVDTLLVFSANPAFTLPDSGEVNRALKKIPFIVSFSPFRDETSFMADLVLPDHSYLEKTDDIVRPNGLQYQLYGLTRPVVKPVYNTRSAGDTIINIAKAVDTKTASSFPWKDYESVLKIRAKGLFDSGGGLVRYKGAEPAWKWKTASDGPDYKSFGDMWKKIKTDGLWYRKLMPSAIDSGIFKTASNRFEFFISQLELAVKDYPTAAPGGNRLKELGITVEGDAAFMPHYEGNHHHDEQLPLTMAPYEMVNLASGWAPSPPFAYKTIFDDQLLGSDSFAIINPGTASEFRIKQGDYIIIQSKACAVKARASLSHGAMPGVVYMPLGFGHTAYDEFIREKGVNPNLLIPPGKDPLSGHPVWWTTPVKIMKG</sequence>
<dbReference type="EMBL" id="OJIN01000104">
    <property type="protein sequence ID" value="SPD73734.1"/>
    <property type="molecule type" value="Genomic_DNA"/>
</dbReference>
<dbReference type="GO" id="GO:0016491">
    <property type="term" value="F:oxidoreductase activity"/>
    <property type="evidence" value="ECO:0007669"/>
    <property type="project" value="UniProtKB-KW"/>
</dbReference>
<dbReference type="Gene3D" id="2.40.40.20">
    <property type="match status" value="1"/>
</dbReference>
<keyword evidence="3" id="KW-0500">Molybdenum</keyword>
<dbReference type="Gene3D" id="3.30.2070.10">
    <property type="entry name" value="Formate dehydrogenase/DMSO reductase"/>
    <property type="match status" value="1"/>
</dbReference>
<feature type="domain" description="4Fe-4S Mo/W bis-MGD-type" evidence="9">
    <location>
        <begin position="50"/>
        <end position="106"/>
    </location>
</feature>
<dbReference type="InterPro" id="IPR006657">
    <property type="entry name" value="MoPterin_dinucl-bd_dom"/>
</dbReference>
<dbReference type="Pfam" id="PF04879">
    <property type="entry name" value="Molybdop_Fe4S4"/>
    <property type="match status" value="1"/>
</dbReference>
<proteinExistence type="inferred from homology"/>
<organism evidence="10">
    <name type="scientific">uncultured Desulfobacterium sp</name>
    <dbReference type="NCBI Taxonomy" id="201089"/>
    <lineage>
        <taxon>Bacteria</taxon>
        <taxon>Pseudomonadati</taxon>
        <taxon>Thermodesulfobacteriota</taxon>
        <taxon>Desulfobacteria</taxon>
        <taxon>Desulfobacterales</taxon>
        <taxon>Desulfobacteriaceae</taxon>
        <taxon>Desulfobacterium</taxon>
        <taxon>environmental samples</taxon>
    </lineage>
</organism>
<dbReference type="PANTHER" id="PTHR43742:SF9">
    <property type="entry name" value="TETRATHIONATE REDUCTASE SUBUNIT A"/>
    <property type="match status" value="1"/>
</dbReference>
<evidence type="ECO:0000256" key="5">
    <source>
        <dbReference type="ARBA" id="ARBA00022729"/>
    </source>
</evidence>
<dbReference type="GO" id="GO:0051539">
    <property type="term" value="F:4 iron, 4 sulfur cluster binding"/>
    <property type="evidence" value="ECO:0007669"/>
    <property type="project" value="UniProtKB-KW"/>
</dbReference>
<dbReference type="PANTHER" id="PTHR43742">
    <property type="entry name" value="TRIMETHYLAMINE-N-OXIDE REDUCTASE"/>
    <property type="match status" value="1"/>
</dbReference>
<dbReference type="GO" id="GO:0043546">
    <property type="term" value="F:molybdopterin cofactor binding"/>
    <property type="evidence" value="ECO:0007669"/>
    <property type="project" value="InterPro"/>
</dbReference>
<dbReference type="Gene3D" id="3.40.228.10">
    <property type="entry name" value="Dimethylsulfoxide Reductase, domain 2"/>
    <property type="match status" value="1"/>
</dbReference>
<dbReference type="SUPFAM" id="SSF50692">
    <property type="entry name" value="ADC-like"/>
    <property type="match status" value="1"/>
</dbReference>
<dbReference type="Pfam" id="PF01568">
    <property type="entry name" value="Molydop_binding"/>
    <property type="match status" value="1"/>
</dbReference>
<dbReference type="GO" id="GO:0046872">
    <property type="term" value="F:metal ion binding"/>
    <property type="evidence" value="ECO:0007669"/>
    <property type="project" value="UniProtKB-KW"/>
</dbReference>
<evidence type="ECO:0000256" key="7">
    <source>
        <dbReference type="ARBA" id="ARBA00023004"/>
    </source>
</evidence>
<keyword evidence="7" id="KW-0408">Iron</keyword>
<keyword evidence="4" id="KW-0479">Metal-binding</keyword>
<keyword evidence="5" id="KW-0732">Signal</keyword>
<comment type="similarity">
    <text evidence="1">Belongs to the prokaryotic molybdopterin-containing oxidoreductase family.</text>
</comment>
<evidence type="ECO:0000256" key="3">
    <source>
        <dbReference type="ARBA" id="ARBA00022505"/>
    </source>
</evidence>
<evidence type="ECO:0000256" key="1">
    <source>
        <dbReference type="ARBA" id="ARBA00010312"/>
    </source>
</evidence>
<dbReference type="AlphaFoldDB" id="A0A445MW16"/>
<reference evidence="10" key="1">
    <citation type="submission" date="2018-01" db="EMBL/GenBank/DDBJ databases">
        <authorList>
            <person name="Regsiter A."/>
            <person name="William W."/>
        </authorList>
    </citation>
    <scope>NUCLEOTIDE SEQUENCE</scope>
    <source>
        <strain evidence="10">TRIP AH-1</strain>
    </source>
</reference>
<gene>
    <name evidence="10" type="ORF">PITCH_A1920073</name>
</gene>
<dbReference type="InterPro" id="IPR050612">
    <property type="entry name" value="Prok_Mopterin_Oxidored"/>
</dbReference>
<dbReference type="Pfam" id="PF00384">
    <property type="entry name" value="Molybdopterin"/>
    <property type="match status" value="1"/>
</dbReference>
<evidence type="ECO:0000256" key="2">
    <source>
        <dbReference type="ARBA" id="ARBA00022485"/>
    </source>
</evidence>
<accession>A0A445MW16</accession>
<name>A0A445MW16_9BACT</name>
<dbReference type="Gene3D" id="2.20.25.90">
    <property type="entry name" value="ADC-like domains"/>
    <property type="match status" value="1"/>
</dbReference>
<evidence type="ECO:0000259" key="9">
    <source>
        <dbReference type="PROSITE" id="PS51669"/>
    </source>
</evidence>
<dbReference type="Gene3D" id="3.40.50.740">
    <property type="match status" value="1"/>
</dbReference>
<keyword evidence="2" id="KW-0004">4Fe-4S</keyword>
<keyword evidence="8" id="KW-0411">Iron-sulfur</keyword>
<evidence type="ECO:0000256" key="6">
    <source>
        <dbReference type="ARBA" id="ARBA00023002"/>
    </source>
</evidence>
<evidence type="ECO:0000313" key="10">
    <source>
        <dbReference type="EMBL" id="SPD73734.1"/>
    </source>
</evidence>
<keyword evidence="6" id="KW-0560">Oxidoreductase</keyword>
<dbReference type="PROSITE" id="PS51669">
    <property type="entry name" value="4FE4S_MOW_BIS_MGD"/>
    <property type="match status" value="1"/>
</dbReference>
<dbReference type="InterPro" id="IPR009010">
    <property type="entry name" value="Asp_de-COase-like_dom_sf"/>
</dbReference>